<feature type="compositionally biased region" description="Basic and acidic residues" evidence="8">
    <location>
        <begin position="612"/>
        <end position="622"/>
    </location>
</feature>
<dbReference type="AlphaFoldDB" id="A0A8X7X038"/>
<feature type="compositionally biased region" description="Basic and acidic residues" evidence="8">
    <location>
        <begin position="681"/>
        <end position="690"/>
    </location>
</feature>
<evidence type="ECO:0000256" key="8">
    <source>
        <dbReference type="SAM" id="MobiDB-lite"/>
    </source>
</evidence>
<comment type="caution">
    <text evidence="12">The sequence shown here is derived from an EMBL/GenBank/DDBJ whole genome shotgun (WGS) entry which is preliminary data.</text>
</comment>
<feature type="region of interest" description="Disordered" evidence="8">
    <location>
        <begin position="612"/>
        <end position="707"/>
    </location>
</feature>
<protein>
    <submittedName>
        <fullName evidence="12">F171B protein</fullName>
    </submittedName>
</protein>
<dbReference type="PANTHER" id="PTHR31626">
    <property type="entry name" value="SUSHI DOMAIN-CONTAINING PROTEIN"/>
    <property type="match status" value="1"/>
</dbReference>
<dbReference type="Pfam" id="PF10577">
    <property type="entry name" value="FAM171A1-2-B_N"/>
    <property type="match status" value="1"/>
</dbReference>
<feature type="non-terminal residue" evidence="12">
    <location>
        <position position="1"/>
    </location>
</feature>
<evidence type="ECO:0000256" key="1">
    <source>
        <dbReference type="ARBA" id="ARBA00004479"/>
    </source>
</evidence>
<feature type="compositionally biased region" description="Low complexity" evidence="8">
    <location>
        <begin position="662"/>
        <end position="676"/>
    </location>
</feature>
<keyword evidence="4" id="KW-0732">Signal</keyword>
<dbReference type="Proteomes" id="UP000886611">
    <property type="component" value="Unassembled WGS sequence"/>
</dbReference>
<comment type="similarity">
    <text evidence="2">Belongs to the FAM171 family.</text>
</comment>
<evidence type="ECO:0000259" key="10">
    <source>
        <dbReference type="Pfam" id="PF10577"/>
    </source>
</evidence>
<evidence type="ECO:0000256" key="2">
    <source>
        <dbReference type="ARBA" id="ARBA00006818"/>
    </source>
</evidence>
<evidence type="ECO:0000313" key="12">
    <source>
        <dbReference type="EMBL" id="KAG2458740.1"/>
    </source>
</evidence>
<feature type="compositionally biased region" description="Basic and acidic residues" evidence="8">
    <location>
        <begin position="410"/>
        <end position="427"/>
    </location>
</feature>
<keyword evidence="7" id="KW-0325">Glycoprotein</keyword>
<evidence type="ECO:0000256" key="3">
    <source>
        <dbReference type="ARBA" id="ARBA00022692"/>
    </source>
</evidence>
<feature type="region of interest" description="Disordered" evidence="8">
    <location>
        <begin position="495"/>
        <end position="522"/>
    </location>
</feature>
<dbReference type="InterPro" id="IPR049175">
    <property type="entry name" value="FAM171_C"/>
</dbReference>
<feature type="compositionally biased region" description="Basic and acidic residues" evidence="8">
    <location>
        <begin position="697"/>
        <end position="707"/>
    </location>
</feature>
<evidence type="ECO:0000256" key="4">
    <source>
        <dbReference type="ARBA" id="ARBA00022729"/>
    </source>
</evidence>
<feature type="domain" description="FAM171 N-terminal" evidence="10">
    <location>
        <begin position="85"/>
        <end position="332"/>
    </location>
</feature>
<feature type="domain" description="FAM171 C-terminal" evidence="11">
    <location>
        <begin position="531"/>
        <end position="673"/>
    </location>
</feature>
<feature type="transmembrane region" description="Helical" evidence="9">
    <location>
        <begin position="356"/>
        <end position="376"/>
    </location>
</feature>
<feature type="transmembrane region" description="Helical" evidence="9">
    <location>
        <begin position="20"/>
        <end position="42"/>
    </location>
</feature>
<evidence type="ECO:0000259" key="11">
    <source>
        <dbReference type="Pfam" id="PF20771"/>
    </source>
</evidence>
<feature type="compositionally biased region" description="Basic and acidic residues" evidence="8">
    <location>
        <begin position="634"/>
        <end position="648"/>
    </location>
</feature>
<feature type="region of interest" description="Disordered" evidence="8">
    <location>
        <begin position="395"/>
        <end position="442"/>
    </location>
</feature>
<keyword evidence="3 9" id="KW-0812">Transmembrane</keyword>
<feature type="non-terminal residue" evidence="12">
    <location>
        <position position="707"/>
    </location>
</feature>
<dbReference type="EMBL" id="JAATIS010005477">
    <property type="protein sequence ID" value="KAG2458740.1"/>
    <property type="molecule type" value="Genomic_DNA"/>
</dbReference>
<evidence type="ECO:0000256" key="5">
    <source>
        <dbReference type="ARBA" id="ARBA00022989"/>
    </source>
</evidence>
<sequence length="707" mass="76346">MTPHPRAADWQTGGPNLLDASLCFAMSHLPAFSPLLVLLLVVEYGKAGSGRAEPGSQGIVVVEQQRQQQPGGRMASASGPGSVFTLRVQVNDLMSHQHLRQAAVEVFVNHSKTNSGFTDDDGSIVLKVPYSLGLPLTIVAHTDGFMLKPLPWKTSKMPIFSSVTLSLHPQSQGNIWLFEDSVLITGKLSDGRSQPSVQFAKGLLKLPDRANMSSVTAYLTQPQLPIERDCFPYTMGVLSHKSGYKSFELKPIAALSVHLLSGGKKVKVAGPVQILLPLPEGTRLGPADTIPAWTFDMKTGGWLSRGLGTIRQEEEGLVWSYVAPHLGYWMAAPLPGTSGSFGRSSMADFALYHTHLLMAILAGTVLIVIGFFALLFCYCQGSVCAPRGRKLKASKADTLKKDQTTSTNGKTEEKRPSQEHCAEDGRRCPSQATARAQQADEHKEVHLTLSEAVYGLAHLYNQPVAILPAPELFGASEQLAGCKSATLPRKAQVAYNKGMPSSSKDSYTQTLPKMPGLPHLPGGEAQQVLEGPQSSACNPGGSWGRYSSLLESVSVPGTLNEAVAMGPFCSELQGISEQTLMELSKGKPSPHPRAWFVSLEGKPVAQVRHSIIDLQKKQRPGDSNDTSLDSGLDMNEHHPGRKLEREKTFLQSVPQSKEDLHLSSSESGTSSGSQGTRRLRLSKDKGKAQGEKGSWQGREEKPLVNMN</sequence>
<dbReference type="PANTHER" id="PTHR31626:SF2">
    <property type="entry name" value="PROTEIN FAM171B"/>
    <property type="match status" value="1"/>
</dbReference>
<keyword evidence="5 9" id="KW-1133">Transmembrane helix</keyword>
<keyword evidence="13" id="KW-1185">Reference proteome</keyword>
<reference evidence="12 13" key="1">
    <citation type="journal article" date="2021" name="Cell">
        <title>Tracing the genetic footprints of vertebrate landing in non-teleost ray-finned fishes.</title>
        <authorList>
            <person name="Bi X."/>
            <person name="Wang K."/>
            <person name="Yang L."/>
            <person name="Pan H."/>
            <person name="Jiang H."/>
            <person name="Wei Q."/>
            <person name="Fang M."/>
            <person name="Yu H."/>
            <person name="Zhu C."/>
            <person name="Cai Y."/>
            <person name="He Y."/>
            <person name="Gan X."/>
            <person name="Zeng H."/>
            <person name="Yu D."/>
            <person name="Zhu Y."/>
            <person name="Jiang H."/>
            <person name="Qiu Q."/>
            <person name="Yang H."/>
            <person name="Zhang Y.E."/>
            <person name="Wang W."/>
            <person name="Zhu M."/>
            <person name="He S."/>
            <person name="Zhang G."/>
        </authorList>
    </citation>
    <scope>NUCLEOTIDE SEQUENCE [LARGE SCALE GENOMIC DNA]</scope>
    <source>
        <strain evidence="12">Bchr_013</strain>
    </source>
</reference>
<dbReference type="GO" id="GO:0016020">
    <property type="term" value="C:membrane"/>
    <property type="evidence" value="ECO:0007669"/>
    <property type="project" value="UniProtKB-SubCell"/>
</dbReference>
<feature type="compositionally biased region" description="Polar residues" evidence="8">
    <location>
        <begin position="499"/>
        <end position="511"/>
    </location>
</feature>
<comment type="subcellular location">
    <subcellularLocation>
        <location evidence="1">Membrane</location>
        <topology evidence="1">Single-pass type I membrane protein</topology>
    </subcellularLocation>
</comment>
<proteinExistence type="inferred from homology"/>
<gene>
    <name evidence="12" type="primary">Fam171b</name>
    <name evidence="12" type="ORF">GTO96_0020110</name>
</gene>
<accession>A0A8X7X038</accession>
<keyword evidence="6 9" id="KW-0472">Membrane</keyword>
<dbReference type="InterPro" id="IPR018890">
    <property type="entry name" value="FAM171"/>
</dbReference>
<evidence type="ECO:0000256" key="6">
    <source>
        <dbReference type="ARBA" id="ARBA00023136"/>
    </source>
</evidence>
<dbReference type="Pfam" id="PF20771">
    <property type="entry name" value="FAM171A1-2-B_C"/>
    <property type="match status" value="1"/>
</dbReference>
<dbReference type="InterPro" id="IPR048530">
    <property type="entry name" value="FAM171_N"/>
</dbReference>
<evidence type="ECO:0000313" key="13">
    <source>
        <dbReference type="Proteomes" id="UP000886611"/>
    </source>
</evidence>
<evidence type="ECO:0000256" key="9">
    <source>
        <dbReference type="SAM" id="Phobius"/>
    </source>
</evidence>
<evidence type="ECO:0000256" key="7">
    <source>
        <dbReference type="ARBA" id="ARBA00023180"/>
    </source>
</evidence>
<dbReference type="OrthoDB" id="8950207at2759"/>
<organism evidence="12 13">
    <name type="scientific">Polypterus senegalus</name>
    <name type="common">Senegal bichir</name>
    <dbReference type="NCBI Taxonomy" id="55291"/>
    <lineage>
        <taxon>Eukaryota</taxon>
        <taxon>Metazoa</taxon>
        <taxon>Chordata</taxon>
        <taxon>Craniata</taxon>
        <taxon>Vertebrata</taxon>
        <taxon>Euteleostomi</taxon>
        <taxon>Actinopterygii</taxon>
        <taxon>Polypteriformes</taxon>
        <taxon>Polypteridae</taxon>
        <taxon>Polypterus</taxon>
    </lineage>
</organism>
<name>A0A8X7X038_POLSE</name>